<dbReference type="InterPro" id="IPR029787">
    <property type="entry name" value="Nucleotide_cyclase"/>
</dbReference>
<dbReference type="PANTHER" id="PTHR44757:SF2">
    <property type="entry name" value="BIOFILM ARCHITECTURE MAINTENANCE PROTEIN MBAA"/>
    <property type="match status" value="1"/>
</dbReference>
<sequence>MNDGVSARSGSLLRDDFFELSPVPLWLEDYSAVKRRFDIWRGEGIEDLKAYLIDNPGEVLACAHLIKVVAVNRRTLELFEARDEEHLSANLDRVFSGDMKDSHLEELVQLWDGAMSFHSPAVNYTLSGRRLDIQLKGRVVPGFEADWSRILVSTEDVTEREEARRGLALSEQFARGLFQHSPVSLWVEDFSSVRELMDMVRATGIEDFRTFLDVHPEFVARCMSEIRVIEVNQQTLTLFGARDTGHLVANLDRVFRNEMEPNFKEQLIDLWGGKLIQQREVVNYTLGGEELCLHMQFSVFPGHEHSWSLVQVALTDITARKKAEAYLEFLGKHDVLTRLHNRSFFIDELNRLERKATFPVTILVADLNGLKQANDTLGHAVGDELLRRAGEVLEKAVLKPNSVARIGGDEFVVVMPGIANGEADEMVDTIEKLVELNNRFYAEPPLSFSIGIATSRPGERLEVTASRADERMYDAKRDYYETSGAERRSPVL</sequence>
<protein>
    <submittedName>
        <fullName evidence="2">Diguanylate cyclase (GGDEF) domain-containing protein</fullName>
    </submittedName>
</protein>
<dbReference type="SUPFAM" id="SSF55073">
    <property type="entry name" value="Nucleotide cyclase"/>
    <property type="match status" value="1"/>
</dbReference>
<dbReference type="OrthoDB" id="9789238at2"/>
<organism evidence="2 3">
    <name type="scientific">Consotaella salsifontis</name>
    <dbReference type="NCBI Taxonomy" id="1365950"/>
    <lineage>
        <taxon>Bacteria</taxon>
        <taxon>Pseudomonadati</taxon>
        <taxon>Pseudomonadota</taxon>
        <taxon>Alphaproteobacteria</taxon>
        <taxon>Hyphomicrobiales</taxon>
        <taxon>Aurantimonadaceae</taxon>
        <taxon>Consotaella</taxon>
    </lineage>
</organism>
<dbReference type="RefSeq" id="WP_078708010.1">
    <property type="nucleotide sequence ID" value="NZ_FUXL01000005.1"/>
</dbReference>
<evidence type="ECO:0000313" key="2">
    <source>
        <dbReference type="EMBL" id="SKA04182.1"/>
    </source>
</evidence>
<dbReference type="STRING" id="1365950.SAMN05428963_10597"/>
<dbReference type="EMBL" id="FUXL01000005">
    <property type="protein sequence ID" value="SKA04182.1"/>
    <property type="molecule type" value="Genomic_DNA"/>
</dbReference>
<dbReference type="Gene3D" id="3.30.70.270">
    <property type="match status" value="1"/>
</dbReference>
<dbReference type="SUPFAM" id="SSF55785">
    <property type="entry name" value="PYP-like sensor domain (PAS domain)"/>
    <property type="match status" value="2"/>
</dbReference>
<dbReference type="Gene3D" id="3.30.450.20">
    <property type="entry name" value="PAS domain"/>
    <property type="match status" value="2"/>
</dbReference>
<proteinExistence type="predicted"/>
<dbReference type="PROSITE" id="PS50887">
    <property type="entry name" value="GGDEF"/>
    <property type="match status" value="1"/>
</dbReference>
<dbReference type="CDD" id="cd01949">
    <property type="entry name" value="GGDEF"/>
    <property type="match status" value="1"/>
</dbReference>
<dbReference type="Pfam" id="PF00990">
    <property type="entry name" value="GGDEF"/>
    <property type="match status" value="1"/>
</dbReference>
<dbReference type="InterPro" id="IPR035965">
    <property type="entry name" value="PAS-like_dom_sf"/>
</dbReference>
<dbReference type="InterPro" id="IPR000160">
    <property type="entry name" value="GGDEF_dom"/>
</dbReference>
<dbReference type="AlphaFoldDB" id="A0A1T4QKE3"/>
<dbReference type="SMART" id="SM00267">
    <property type="entry name" value="GGDEF"/>
    <property type="match status" value="1"/>
</dbReference>
<gene>
    <name evidence="2" type="ORF">SAMN05428963_10597</name>
</gene>
<evidence type="ECO:0000313" key="3">
    <source>
        <dbReference type="Proteomes" id="UP000190135"/>
    </source>
</evidence>
<dbReference type="NCBIfam" id="TIGR00254">
    <property type="entry name" value="GGDEF"/>
    <property type="match status" value="1"/>
</dbReference>
<dbReference type="PANTHER" id="PTHR44757">
    <property type="entry name" value="DIGUANYLATE CYCLASE DGCP"/>
    <property type="match status" value="1"/>
</dbReference>
<dbReference type="InterPro" id="IPR052155">
    <property type="entry name" value="Biofilm_reg_signaling"/>
</dbReference>
<reference evidence="2 3" key="1">
    <citation type="submission" date="2017-02" db="EMBL/GenBank/DDBJ databases">
        <authorList>
            <person name="Peterson S.W."/>
        </authorList>
    </citation>
    <scope>NUCLEOTIDE SEQUENCE [LARGE SCALE GENOMIC DNA]</scope>
    <source>
        <strain evidence="2 3">USBA 369</strain>
    </source>
</reference>
<dbReference type="InterPro" id="IPR043128">
    <property type="entry name" value="Rev_trsase/Diguanyl_cyclase"/>
</dbReference>
<accession>A0A1T4QKE3</accession>
<dbReference type="Proteomes" id="UP000190135">
    <property type="component" value="Unassembled WGS sequence"/>
</dbReference>
<feature type="domain" description="GGDEF" evidence="1">
    <location>
        <begin position="358"/>
        <end position="492"/>
    </location>
</feature>
<evidence type="ECO:0000259" key="1">
    <source>
        <dbReference type="PROSITE" id="PS50887"/>
    </source>
</evidence>
<keyword evidence="3" id="KW-1185">Reference proteome</keyword>
<name>A0A1T4QKE3_9HYPH</name>